<evidence type="ECO:0000313" key="2">
    <source>
        <dbReference type="EMBL" id="CAD2089288.1"/>
    </source>
</evidence>
<organism evidence="2 3">
    <name type="scientific">Plasmodium vinckei brucechwatti</name>
    <dbReference type="NCBI Taxonomy" id="119398"/>
    <lineage>
        <taxon>Eukaryota</taxon>
        <taxon>Sar</taxon>
        <taxon>Alveolata</taxon>
        <taxon>Apicomplexa</taxon>
        <taxon>Aconoidasida</taxon>
        <taxon>Haemosporida</taxon>
        <taxon>Plasmodiidae</taxon>
        <taxon>Plasmodium</taxon>
        <taxon>Plasmodium (Vinckeia)</taxon>
    </lineage>
</organism>
<keyword evidence="1" id="KW-0472">Membrane</keyword>
<name>A0A6V7S0A9_PLAVN</name>
<proteinExistence type="predicted"/>
<evidence type="ECO:0000256" key="1">
    <source>
        <dbReference type="SAM" id="Phobius"/>
    </source>
</evidence>
<dbReference type="EMBL" id="LR865385">
    <property type="protein sequence ID" value="CAD2089288.1"/>
    <property type="molecule type" value="Genomic_DNA"/>
</dbReference>
<reference evidence="2 3" key="1">
    <citation type="submission" date="2020-08" db="EMBL/GenBank/DDBJ databases">
        <authorList>
            <person name="Ramaprasad A."/>
        </authorList>
    </citation>
    <scope>NUCLEOTIDE SEQUENCE [LARGE SCALE GENOMIC DNA]</scope>
</reference>
<dbReference type="NCBIfam" id="TIGR01590">
    <property type="entry name" value="yir-bir-cir_Pla"/>
    <property type="match status" value="1"/>
</dbReference>
<protein>
    <submittedName>
        <fullName evidence="2">CIR protein PIR protein</fullName>
    </submittedName>
</protein>
<feature type="transmembrane region" description="Helical" evidence="1">
    <location>
        <begin position="250"/>
        <end position="271"/>
    </location>
</feature>
<dbReference type="VEuPathDB" id="PlasmoDB:PVBDA_0702360"/>
<evidence type="ECO:0000313" key="3">
    <source>
        <dbReference type="Proteomes" id="UP000515550"/>
    </source>
</evidence>
<gene>
    <name evidence="2" type="ORF">PVBDA_0702360</name>
</gene>
<keyword evidence="1" id="KW-1133">Transmembrane helix</keyword>
<sequence length="299" mass="34448">MEKSSYNIKDVYKDISTINDYFSESNQSGAIIQKTENIIHKYCHFGNTSGNGQCRDYFEMASSGVIHLLEHLKKYNLGYDKLAEYAILWLSYKLAVKPTKKMTDLNKFYNKYIETNECYNSKINGNDGLTYKAIIDKKKDLMNIKEISHFDNPFSLLCNLYNKTNNETLVCGLYLDYANLFAESFKKRSQLSNNKEGSLYNKLLSILSDDYNHLKKKCVNFPSIPEIKHKKSPVINPEATSSSSSISTTLIPALSVFPVIPVFLGIAYKYSLFGIDKLFQRQYLRKKLKKVKKKMKLNI</sequence>
<dbReference type="Pfam" id="PF06022">
    <property type="entry name" value="Cir_Bir_Yir"/>
    <property type="match status" value="1"/>
</dbReference>
<dbReference type="AlphaFoldDB" id="A0A6V7S0A9"/>
<accession>A0A6V7S0A9</accession>
<dbReference type="Proteomes" id="UP000515550">
    <property type="component" value="Chromosome PVBDA_07"/>
</dbReference>
<keyword evidence="1" id="KW-0812">Transmembrane</keyword>
<dbReference type="InterPro" id="IPR006477">
    <property type="entry name" value="Yir_bir_cir"/>
</dbReference>